<proteinExistence type="predicted"/>
<evidence type="ECO:0000313" key="3">
    <source>
        <dbReference type="Proteomes" id="UP000678499"/>
    </source>
</evidence>
<keyword evidence="3" id="KW-1185">Reference proteome</keyword>
<evidence type="ECO:0000256" key="1">
    <source>
        <dbReference type="SAM" id="MobiDB-lite"/>
    </source>
</evidence>
<dbReference type="EMBL" id="CAJPEX010000144">
    <property type="protein sequence ID" value="CAG0913728.1"/>
    <property type="molecule type" value="Genomic_DNA"/>
</dbReference>
<reference evidence="2" key="1">
    <citation type="submission" date="2020-11" db="EMBL/GenBank/DDBJ databases">
        <authorList>
            <person name="Tran Van P."/>
        </authorList>
    </citation>
    <scope>NUCLEOTIDE SEQUENCE</scope>
</reference>
<organism evidence="2">
    <name type="scientific">Notodromas monacha</name>
    <dbReference type="NCBI Taxonomy" id="399045"/>
    <lineage>
        <taxon>Eukaryota</taxon>
        <taxon>Metazoa</taxon>
        <taxon>Ecdysozoa</taxon>
        <taxon>Arthropoda</taxon>
        <taxon>Crustacea</taxon>
        <taxon>Oligostraca</taxon>
        <taxon>Ostracoda</taxon>
        <taxon>Podocopa</taxon>
        <taxon>Podocopida</taxon>
        <taxon>Cypridocopina</taxon>
        <taxon>Cypridoidea</taxon>
        <taxon>Cyprididae</taxon>
        <taxon>Notodromas</taxon>
    </lineage>
</organism>
<sequence length="554" mass="59769">MKAPAAAELLDHYHMYARDAWFMSFEIQTRDTYARDIFALGIKMLRFPLFAISLIALNSLLTPAFAGWSAKGGGGGGARCAGGGCARKLSATGGSGSGGSPYWWQDSKPFSNPDHGSGGSHQPSGNYPQQQQQQQFQNTCNPGYECVSYDRCDNGIVVPHGSAGQIDLRGKPNKNINALGSPCGNNQPVTSSSVGIANHSKDVVMEDVDPATNSTNLLHHKALAVVEGMDAMGNSRFFSNLSNNSSHNSNLALLSRQGQQVVEVHQVVVLVDHVVVRSLKCTNLNNLNSSSTQEVLHQVVVLVDHVVVRNLKCTNLNSSSTQEVLHQVVVLVDHVEDSNLKCTNLNNLNSNSTQEALHQVVALVDHVVASNLKYTQVHNLDHKSQYQVDALEGLVEVSDPKFNHLDHKLAHHLQVVALVDHVVANNLKCTNLSNHSKFPSQEDVVDLAILVEDKDNKHINLSLNPVPALVDSNLSQQDQGVAVLEPLDVGNRDLRFNQQDFQTIISMPVQPPNIARQPFPSAASAGGNQNSINANFKPYTGPTAAPVPFAGCSA</sequence>
<gene>
    <name evidence="2" type="ORF">NMOB1V02_LOCUS1456</name>
</gene>
<feature type="non-terminal residue" evidence="2">
    <location>
        <position position="554"/>
    </location>
</feature>
<name>A0A7R9GA43_9CRUS</name>
<evidence type="ECO:0000313" key="2">
    <source>
        <dbReference type="EMBL" id="CAD7273576.1"/>
    </source>
</evidence>
<accession>A0A7R9GA43</accession>
<protein>
    <submittedName>
        <fullName evidence="2">Uncharacterized protein</fullName>
    </submittedName>
</protein>
<dbReference type="Proteomes" id="UP000678499">
    <property type="component" value="Unassembled WGS sequence"/>
</dbReference>
<dbReference type="AlphaFoldDB" id="A0A7R9GA43"/>
<dbReference type="EMBL" id="OA882181">
    <property type="protein sequence ID" value="CAD7273576.1"/>
    <property type="molecule type" value="Genomic_DNA"/>
</dbReference>
<feature type="region of interest" description="Disordered" evidence="1">
    <location>
        <begin position="102"/>
        <end position="135"/>
    </location>
</feature>